<proteinExistence type="predicted"/>
<dbReference type="PANTHER" id="PTHR46880">
    <property type="entry name" value="RAS-ASSOCIATING DOMAIN-CONTAINING PROTEIN"/>
    <property type="match status" value="1"/>
</dbReference>
<keyword evidence="2" id="KW-1185">Reference proteome</keyword>
<evidence type="ECO:0000313" key="3">
    <source>
        <dbReference type="RefSeq" id="XP_065654680.1"/>
    </source>
</evidence>
<feature type="compositionally biased region" description="Basic and acidic residues" evidence="1">
    <location>
        <begin position="168"/>
        <end position="189"/>
    </location>
</feature>
<feature type="region of interest" description="Disordered" evidence="1">
    <location>
        <begin position="159"/>
        <end position="189"/>
    </location>
</feature>
<evidence type="ECO:0000256" key="1">
    <source>
        <dbReference type="SAM" id="MobiDB-lite"/>
    </source>
</evidence>
<dbReference type="GeneID" id="136081301"/>
<organism evidence="2 3">
    <name type="scientific">Hydra vulgaris</name>
    <name type="common">Hydra</name>
    <name type="synonym">Hydra attenuata</name>
    <dbReference type="NCBI Taxonomy" id="6087"/>
    <lineage>
        <taxon>Eukaryota</taxon>
        <taxon>Metazoa</taxon>
        <taxon>Cnidaria</taxon>
        <taxon>Hydrozoa</taxon>
        <taxon>Hydroidolina</taxon>
        <taxon>Anthoathecata</taxon>
        <taxon>Aplanulata</taxon>
        <taxon>Hydridae</taxon>
        <taxon>Hydra</taxon>
    </lineage>
</organism>
<name>A0ABM4BZI4_HYDVU</name>
<gene>
    <name evidence="3" type="primary">LOC136081301</name>
</gene>
<protein>
    <submittedName>
        <fullName evidence="3">Uncharacterized membrane protein-like</fullName>
    </submittedName>
</protein>
<sequence>MAADFSFTQAERAKFKGYHQKWNHGRISLNIALFIKVLSPANLLSLSFQSNEIDSVATSGFIEQTKKQLSRLKKNEFNDLPTVKRFLAKLTNNNYWSPVLLLVELLLVLPVSNGKVERLFSLMNRIKTDTRNRLNEKRLNNLIQALAFLFYAVDDDDHEHDNNDDDDDHHHDDDNDDYDNHHHDNDNDDYDNHVNHNDCISVVKTYCVKTKYFVRVQEWHSNALLK</sequence>
<dbReference type="RefSeq" id="XP_065654680.1">
    <property type="nucleotide sequence ID" value="XM_065798608.1"/>
</dbReference>
<dbReference type="InterPro" id="IPR012337">
    <property type="entry name" value="RNaseH-like_sf"/>
</dbReference>
<reference evidence="3" key="1">
    <citation type="submission" date="2025-08" db="UniProtKB">
        <authorList>
            <consortium name="RefSeq"/>
        </authorList>
    </citation>
    <scope>IDENTIFICATION</scope>
</reference>
<evidence type="ECO:0000313" key="2">
    <source>
        <dbReference type="Proteomes" id="UP001652625"/>
    </source>
</evidence>
<dbReference type="SUPFAM" id="SSF53098">
    <property type="entry name" value="Ribonuclease H-like"/>
    <property type="match status" value="1"/>
</dbReference>
<dbReference type="Proteomes" id="UP001652625">
    <property type="component" value="Chromosome 06"/>
</dbReference>
<dbReference type="PANTHER" id="PTHR46880:SF5">
    <property type="entry name" value="DUF4371 DOMAIN-CONTAINING PROTEIN"/>
    <property type="match status" value="1"/>
</dbReference>
<accession>A0ABM4BZI4</accession>